<proteinExistence type="predicted"/>
<evidence type="ECO:0000313" key="1">
    <source>
        <dbReference type="EMBL" id="KAF8784459.1"/>
    </source>
</evidence>
<protein>
    <submittedName>
        <fullName evidence="1">Uncharacterized protein</fullName>
    </submittedName>
</protein>
<reference evidence="1" key="1">
    <citation type="journal article" date="2020" name="bioRxiv">
        <title>Chromosome-level reference genome of the European wasp spider Argiope bruennichi: a resource for studies on range expansion and evolutionary adaptation.</title>
        <authorList>
            <person name="Sheffer M.M."/>
            <person name="Hoppe A."/>
            <person name="Krehenwinkel H."/>
            <person name="Uhl G."/>
            <person name="Kuss A.W."/>
            <person name="Jensen L."/>
            <person name="Jensen C."/>
            <person name="Gillespie R.G."/>
            <person name="Hoff K.J."/>
            <person name="Prost S."/>
        </authorList>
    </citation>
    <scope>NUCLEOTIDE SEQUENCE</scope>
</reference>
<dbReference type="AlphaFoldDB" id="A0A8T0F4X9"/>
<evidence type="ECO:0000313" key="2">
    <source>
        <dbReference type="Proteomes" id="UP000807504"/>
    </source>
</evidence>
<gene>
    <name evidence="1" type="ORF">HNY73_010134</name>
</gene>
<name>A0A8T0F4X9_ARGBR</name>
<sequence>MEGDGRSDDSSCCKNIFSDSIMAQVKHASVEQIIALRSQTLKALNHTIMDDDDIERFRRKFSPPEIYMDTQDSNKNWADRSTTSNIQILYTYLNSPYPD</sequence>
<keyword evidence="2" id="KW-1185">Reference proteome</keyword>
<organism evidence="1 2">
    <name type="scientific">Argiope bruennichi</name>
    <name type="common">Wasp spider</name>
    <name type="synonym">Aranea bruennichi</name>
    <dbReference type="NCBI Taxonomy" id="94029"/>
    <lineage>
        <taxon>Eukaryota</taxon>
        <taxon>Metazoa</taxon>
        <taxon>Ecdysozoa</taxon>
        <taxon>Arthropoda</taxon>
        <taxon>Chelicerata</taxon>
        <taxon>Arachnida</taxon>
        <taxon>Araneae</taxon>
        <taxon>Araneomorphae</taxon>
        <taxon>Entelegynae</taxon>
        <taxon>Araneoidea</taxon>
        <taxon>Araneidae</taxon>
        <taxon>Argiope</taxon>
    </lineage>
</organism>
<dbReference type="EMBL" id="JABXBU010000030">
    <property type="protein sequence ID" value="KAF8784459.1"/>
    <property type="molecule type" value="Genomic_DNA"/>
</dbReference>
<accession>A0A8T0F4X9</accession>
<comment type="caution">
    <text evidence="1">The sequence shown here is derived from an EMBL/GenBank/DDBJ whole genome shotgun (WGS) entry which is preliminary data.</text>
</comment>
<reference evidence="1" key="2">
    <citation type="submission" date="2020-06" db="EMBL/GenBank/DDBJ databases">
        <authorList>
            <person name="Sheffer M."/>
        </authorList>
    </citation>
    <scope>NUCLEOTIDE SEQUENCE</scope>
</reference>
<dbReference type="Proteomes" id="UP000807504">
    <property type="component" value="Unassembled WGS sequence"/>
</dbReference>